<organism evidence="6">
    <name type="scientific">Castor canadensis</name>
    <name type="common">American beaver</name>
    <dbReference type="NCBI Taxonomy" id="51338"/>
    <lineage>
        <taxon>Eukaryota</taxon>
        <taxon>Metazoa</taxon>
        <taxon>Chordata</taxon>
        <taxon>Craniata</taxon>
        <taxon>Vertebrata</taxon>
        <taxon>Euteleostomi</taxon>
        <taxon>Mammalia</taxon>
        <taxon>Eutheria</taxon>
        <taxon>Euarchontoglires</taxon>
        <taxon>Glires</taxon>
        <taxon>Rodentia</taxon>
        <taxon>Castorimorpha</taxon>
        <taxon>Castoridae</taxon>
        <taxon>Castor</taxon>
    </lineage>
</organism>
<name>A0A8C0WDF9_CASCN</name>
<evidence type="ECO:0000256" key="2">
    <source>
        <dbReference type="ARBA" id="ARBA00022525"/>
    </source>
</evidence>
<dbReference type="InterPro" id="IPR002350">
    <property type="entry name" value="Kazal_dom"/>
</dbReference>
<reference evidence="6" key="1">
    <citation type="submission" date="2023-09" db="UniProtKB">
        <authorList>
            <consortium name="Ensembl"/>
        </authorList>
    </citation>
    <scope>IDENTIFICATION</scope>
</reference>
<evidence type="ECO:0000259" key="5">
    <source>
        <dbReference type="PROSITE" id="PS51465"/>
    </source>
</evidence>
<comment type="subcellular location">
    <subcellularLocation>
        <location evidence="1">Secreted</location>
    </subcellularLocation>
</comment>
<keyword evidence="3" id="KW-0646">Protease inhibitor</keyword>
<dbReference type="PROSITE" id="PS51465">
    <property type="entry name" value="KAZAL_2"/>
    <property type="match status" value="1"/>
</dbReference>
<dbReference type="Ensembl" id="ENSCCNT00000010173.1">
    <property type="protein sequence ID" value="ENSCCNP00000007692.1"/>
    <property type="gene ID" value="ENSCCNG00000008157.1"/>
</dbReference>
<dbReference type="Gene3D" id="3.30.60.30">
    <property type="match status" value="1"/>
</dbReference>
<evidence type="ECO:0000313" key="6">
    <source>
        <dbReference type="Ensembl" id="ENSCCNP00000007692.1"/>
    </source>
</evidence>
<accession>A0A8C0WDF9</accession>
<dbReference type="SUPFAM" id="SSF100895">
    <property type="entry name" value="Kazal-type serine protease inhibitors"/>
    <property type="match status" value="1"/>
</dbReference>
<sequence>TRGRNPNCNYDSYECPEITDPVCGTDGITYSNECMICMKNRKHRIPVLIREHGPCKRGRF</sequence>
<protein>
    <recommendedName>
        <fullName evidence="5">Kazal-like domain-containing protein</fullName>
    </recommendedName>
</protein>
<feature type="domain" description="Kazal-like" evidence="5">
    <location>
        <begin position="2"/>
        <end position="57"/>
    </location>
</feature>
<dbReference type="SMART" id="SM00280">
    <property type="entry name" value="KAZAL"/>
    <property type="match status" value="1"/>
</dbReference>
<dbReference type="PANTHER" id="PTHR21312">
    <property type="entry name" value="SERINE PROTEASE INHIBITOR"/>
    <property type="match status" value="1"/>
</dbReference>
<dbReference type="InterPro" id="IPR036058">
    <property type="entry name" value="Kazal_dom_sf"/>
</dbReference>
<keyword evidence="2" id="KW-0964">Secreted</keyword>
<proteinExistence type="predicted"/>
<dbReference type="GO" id="GO:0030414">
    <property type="term" value="F:peptidase inhibitor activity"/>
    <property type="evidence" value="ECO:0007669"/>
    <property type="project" value="UniProtKB-KW"/>
</dbReference>
<dbReference type="Pfam" id="PF00050">
    <property type="entry name" value="Kazal_1"/>
    <property type="match status" value="1"/>
</dbReference>
<dbReference type="AlphaFoldDB" id="A0A8C0WDF9"/>
<evidence type="ECO:0000256" key="1">
    <source>
        <dbReference type="ARBA" id="ARBA00004613"/>
    </source>
</evidence>
<dbReference type="PROSITE" id="PS00282">
    <property type="entry name" value="KAZAL_1"/>
    <property type="match status" value="1"/>
</dbReference>
<keyword evidence="4" id="KW-1015">Disulfide bond</keyword>
<evidence type="ECO:0000256" key="4">
    <source>
        <dbReference type="ARBA" id="ARBA00023157"/>
    </source>
</evidence>
<dbReference type="GO" id="GO:0005576">
    <property type="term" value="C:extracellular region"/>
    <property type="evidence" value="ECO:0007669"/>
    <property type="project" value="UniProtKB-SubCell"/>
</dbReference>
<evidence type="ECO:0000256" key="3">
    <source>
        <dbReference type="ARBA" id="ARBA00022690"/>
    </source>
</evidence>
<dbReference type="PANTHER" id="PTHR21312:SF28">
    <property type="entry name" value="OVOINHIBITOR-RELATED"/>
    <property type="match status" value="1"/>
</dbReference>